<dbReference type="CDD" id="cd02440">
    <property type="entry name" value="AdoMet_MTases"/>
    <property type="match status" value="1"/>
</dbReference>
<dbReference type="Gene3D" id="3.40.50.150">
    <property type="entry name" value="Vaccinia Virus protein VP39"/>
    <property type="match status" value="1"/>
</dbReference>
<dbReference type="AlphaFoldDB" id="A9AW68"/>
<dbReference type="EMBL" id="CP000875">
    <property type="protein sequence ID" value="ABX04718.1"/>
    <property type="molecule type" value="Genomic_DNA"/>
</dbReference>
<dbReference type="KEGG" id="hau:Haur_2078"/>
<evidence type="ECO:0000313" key="3">
    <source>
        <dbReference type="Proteomes" id="UP000000787"/>
    </source>
</evidence>
<sequence length="218" mass="23711">MIDEYSARARQSVAGRDASLLIGRALFENTLGAHAKILVVGAGWGDEIAALATANPGWQFVGVDVSEDMLRLARSRFATAPLPNTIALHHTDVRDLDDENFDAATCILTLHFIADDGAKLAMLQAIHQRLKPGGPFFVVDGIRDLDDAAFQEHVAAWKRHALNNGMPGEMVEPMVANTITLPLVSEQREVELLHEAGFGKIRKVYQGLHVNGWLAVGT</sequence>
<protein>
    <submittedName>
        <fullName evidence="2">Methyltransferase type 12</fullName>
    </submittedName>
</protein>
<dbReference type="InParanoid" id="A9AW68"/>
<dbReference type="BioCyc" id="HAUR316274:GHYA-2106-MONOMER"/>
<dbReference type="PANTHER" id="PTHR43464:SF58">
    <property type="entry name" value="BLR7975 PROTEIN"/>
    <property type="match status" value="1"/>
</dbReference>
<gene>
    <name evidence="2" type="ordered locus">Haur_2078</name>
</gene>
<accession>A9AW68</accession>
<keyword evidence="2" id="KW-0808">Transferase</keyword>
<proteinExistence type="predicted"/>
<dbReference type="InterPro" id="IPR013217">
    <property type="entry name" value="Methyltransf_12"/>
</dbReference>
<keyword evidence="2" id="KW-0489">Methyltransferase</keyword>
<dbReference type="GO" id="GO:0032259">
    <property type="term" value="P:methylation"/>
    <property type="evidence" value="ECO:0007669"/>
    <property type="project" value="UniProtKB-KW"/>
</dbReference>
<dbReference type="SUPFAM" id="SSF53335">
    <property type="entry name" value="S-adenosyl-L-methionine-dependent methyltransferases"/>
    <property type="match status" value="1"/>
</dbReference>
<dbReference type="HOGENOM" id="CLU_081790_0_1_0"/>
<dbReference type="eggNOG" id="COG2226">
    <property type="taxonomic scope" value="Bacteria"/>
</dbReference>
<dbReference type="PANTHER" id="PTHR43464">
    <property type="entry name" value="METHYLTRANSFERASE"/>
    <property type="match status" value="1"/>
</dbReference>
<feature type="domain" description="Methyltransferase type 12" evidence="1">
    <location>
        <begin position="38"/>
        <end position="135"/>
    </location>
</feature>
<keyword evidence="3" id="KW-1185">Reference proteome</keyword>
<evidence type="ECO:0000313" key="2">
    <source>
        <dbReference type="EMBL" id="ABX04718.1"/>
    </source>
</evidence>
<reference evidence="2 3" key="1">
    <citation type="journal article" date="2011" name="Stand. Genomic Sci.">
        <title>Complete genome sequence of the filamentous gliding predatory bacterium Herpetosiphon aurantiacus type strain (114-95(T)).</title>
        <authorList>
            <person name="Kiss H."/>
            <person name="Nett M."/>
            <person name="Domin N."/>
            <person name="Martin K."/>
            <person name="Maresca J.A."/>
            <person name="Copeland A."/>
            <person name="Lapidus A."/>
            <person name="Lucas S."/>
            <person name="Berry K.W."/>
            <person name="Glavina Del Rio T."/>
            <person name="Dalin E."/>
            <person name="Tice H."/>
            <person name="Pitluck S."/>
            <person name="Richardson P."/>
            <person name="Bruce D."/>
            <person name="Goodwin L."/>
            <person name="Han C."/>
            <person name="Detter J.C."/>
            <person name="Schmutz J."/>
            <person name="Brettin T."/>
            <person name="Land M."/>
            <person name="Hauser L."/>
            <person name="Kyrpides N.C."/>
            <person name="Ivanova N."/>
            <person name="Goker M."/>
            <person name="Woyke T."/>
            <person name="Klenk H.P."/>
            <person name="Bryant D.A."/>
        </authorList>
    </citation>
    <scope>NUCLEOTIDE SEQUENCE [LARGE SCALE GENOMIC DNA]</scope>
    <source>
        <strain evidence="3">ATCC 23779 / DSM 785 / 114-95</strain>
    </source>
</reference>
<dbReference type="GO" id="GO:0008168">
    <property type="term" value="F:methyltransferase activity"/>
    <property type="evidence" value="ECO:0007669"/>
    <property type="project" value="UniProtKB-KW"/>
</dbReference>
<name>A9AW68_HERA2</name>
<dbReference type="Proteomes" id="UP000000787">
    <property type="component" value="Chromosome"/>
</dbReference>
<organism evidence="2 3">
    <name type="scientific">Herpetosiphon aurantiacus (strain ATCC 23779 / DSM 785 / 114-95)</name>
    <dbReference type="NCBI Taxonomy" id="316274"/>
    <lineage>
        <taxon>Bacteria</taxon>
        <taxon>Bacillati</taxon>
        <taxon>Chloroflexota</taxon>
        <taxon>Chloroflexia</taxon>
        <taxon>Herpetosiphonales</taxon>
        <taxon>Herpetosiphonaceae</taxon>
        <taxon>Herpetosiphon</taxon>
    </lineage>
</organism>
<evidence type="ECO:0000259" key="1">
    <source>
        <dbReference type="Pfam" id="PF08242"/>
    </source>
</evidence>
<dbReference type="InterPro" id="IPR029063">
    <property type="entry name" value="SAM-dependent_MTases_sf"/>
</dbReference>
<dbReference type="Pfam" id="PF08242">
    <property type="entry name" value="Methyltransf_12"/>
    <property type="match status" value="1"/>
</dbReference>